<proteinExistence type="predicted"/>
<dbReference type="EMBL" id="REGN01001512">
    <property type="protein sequence ID" value="RNA34237.1"/>
    <property type="molecule type" value="Genomic_DNA"/>
</dbReference>
<evidence type="ECO:0000313" key="3">
    <source>
        <dbReference type="Proteomes" id="UP000276133"/>
    </source>
</evidence>
<comment type="caution">
    <text evidence="2">The sequence shown here is derived from an EMBL/GenBank/DDBJ whole genome shotgun (WGS) entry which is preliminary data.</text>
</comment>
<gene>
    <name evidence="2" type="ORF">BpHYR1_000066</name>
</gene>
<feature type="transmembrane region" description="Helical" evidence="1">
    <location>
        <begin position="81"/>
        <end position="99"/>
    </location>
</feature>
<dbReference type="AlphaFoldDB" id="A0A3M7SEZ9"/>
<organism evidence="2 3">
    <name type="scientific">Brachionus plicatilis</name>
    <name type="common">Marine rotifer</name>
    <name type="synonym">Brachionus muelleri</name>
    <dbReference type="NCBI Taxonomy" id="10195"/>
    <lineage>
        <taxon>Eukaryota</taxon>
        <taxon>Metazoa</taxon>
        <taxon>Spiralia</taxon>
        <taxon>Gnathifera</taxon>
        <taxon>Rotifera</taxon>
        <taxon>Eurotatoria</taxon>
        <taxon>Monogononta</taxon>
        <taxon>Pseudotrocha</taxon>
        <taxon>Ploima</taxon>
        <taxon>Brachionidae</taxon>
        <taxon>Brachionus</taxon>
    </lineage>
</organism>
<protein>
    <submittedName>
        <fullName evidence="2">Uncharacterized protein</fullName>
    </submittedName>
</protein>
<keyword evidence="1" id="KW-0472">Membrane</keyword>
<accession>A0A3M7SEZ9</accession>
<keyword evidence="1" id="KW-1133">Transmembrane helix</keyword>
<sequence>MEWNGTDGMVGMEMERNGNGFLWNASPFHSFSGTDHFILARTTKVIFIFMLKKKCYAQITKIAFDFSGQNRKRVARRNSQMLCEILILQAIIIKILISYNRLITSLIRPKLNSSSLIYLQIKHIIKI</sequence>
<name>A0A3M7SEZ9_BRAPC</name>
<evidence type="ECO:0000256" key="1">
    <source>
        <dbReference type="SAM" id="Phobius"/>
    </source>
</evidence>
<reference evidence="2 3" key="1">
    <citation type="journal article" date="2018" name="Sci. Rep.">
        <title>Genomic signatures of local adaptation to the degree of environmental predictability in rotifers.</title>
        <authorList>
            <person name="Franch-Gras L."/>
            <person name="Hahn C."/>
            <person name="Garcia-Roger E.M."/>
            <person name="Carmona M.J."/>
            <person name="Serra M."/>
            <person name="Gomez A."/>
        </authorList>
    </citation>
    <scope>NUCLEOTIDE SEQUENCE [LARGE SCALE GENOMIC DNA]</scope>
    <source>
        <strain evidence="2">HYR1</strain>
    </source>
</reference>
<evidence type="ECO:0000313" key="2">
    <source>
        <dbReference type="EMBL" id="RNA34237.1"/>
    </source>
</evidence>
<keyword evidence="1" id="KW-0812">Transmembrane</keyword>
<keyword evidence="3" id="KW-1185">Reference proteome</keyword>
<dbReference type="Proteomes" id="UP000276133">
    <property type="component" value="Unassembled WGS sequence"/>
</dbReference>